<dbReference type="SUPFAM" id="SSF57997">
    <property type="entry name" value="Tropomyosin"/>
    <property type="match status" value="1"/>
</dbReference>
<accession>A0AAW1J968</accession>
<feature type="chain" id="PRO_5044717836" evidence="3">
    <location>
        <begin position="27"/>
        <end position="447"/>
    </location>
</feature>
<organism evidence="4 5">
    <name type="scientific">Saponaria officinalis</name>
    <name type="common">Common soapwort</name>
    <name type="synonym">Lychnis saponaria</name>
    <dbReference type="NCBI Taxonomy" id="3572"/>
    <lineage>
        <taxon>Eukaryota</taxon>
        <taxon>Viridiplantae</taxon>
        <taxon>Streptophyta</taxon>
        <taxon>Embryophyta</taxon>
        <taxon>Tracheophyta</taxon>
        <taxon>Spermatophyta</taxon>
        <taxon>Magnoliopsida</taxon>
        <taxon>eudicotyledons</taxon>
        <taxon>Gunneridae</taxon>
        <taxon>Pentapetalae</taxon>
        <taxon>Caryophyllales</taxon>
        <taxon>Caryophyllaceae</taxon>
        <taxon>Caryophylleae</taxon>
        <taxon>Saponaria</taxon>
    </lineage>
</organism>
<keyword evidence="3" id="KW-0732">Signal</keyword>
<comment type="caution">
    <text evidence="4">The sequence shown here is derived from an EMBL/GenBank/DDBJ whole genome shotgun (WGS) entry which is preliminary data.</text>
</comment>
<keyword evidence="5" id="KW-1185">Reference proteome</keyword>
<feature type="transmembrane region" description="Helical" evidence="2">
    <location>
        <begin position="399"/>
        <end position="423"/>
    </location>
</feature>
<dbReference type="EMBL" id="JBDFQZ010000008">
    <property type="protein sequence ID" value="KAK9699651.1"/>
    <property type="molecule type" value="Genomic_DNA"/>
</dbReference>
<dbReference type="PANTHER" id="PTHR34360">
    <property type="entry name" value="OS08G0519400 PROTEIN"/>
    <property type="match status" value="1"/>
</dbReference>
<dbReference type="SUPFAM" id="SSF58113">
    <property type="entry name" value="Apolipoprotein A-I"/>
    <property type="match status" value="1"/>
</dbReference>
<keyword evidence="2" id="KW-1133">Transmembrane helix</keyword>
<keyword evidence="2" id="KW-0812">Transmembrane</keyword>
<feature type="coiled-coil region" evidence="1">
    <location>
        <begin position="45"/>
        <end position="206"/>
    </location>
</feature>
<dbReference type="PANTHER" id="PTHR34360:SF1">
    <property type="entry name" value="OS08G0519400 PROTEIN"/>
    <property type="match status" value="1"/>
</dbReference>
<dbReference type="Gene3D" id="1.20.120.20">
    <property type="entry name" value="Apolipoprotein"/>
    <property type="match status" value="1"/>
</dbReference>
<name>A0AAW1J968_SAPOF</name>
<evidence type="ECO:0000256" key="3">
    <source>
        <dbReference type="SAM" id="SignalP"/>
    </source>
</evidence>
<reference evidence="4 5" key="1">
    <citation type="submission" date="2024-03" db="EMBL/GenBank/DDBJ databases">
        <title>WGS assembly of Saponaria officinalis var. Norfolk2.</title>
        <authorList>
            <person name="Jenkins J."/>
            <person name="Shu S."/>
            <person name="Grimwood J."/>
            <person name="Barry K."/>
            <person name="Goodstein D."/>
            <person name="Schmutz J."/>
            <person name="Leebens-Mack J."/>
            <person name="Osbourn A."/>
        </authorList>
    </citation>
    <scope>NUCLEOTIDE SEQUENCE [LARGE SCALE GENOMIC DNA]</scope>
    <source>
        <strain evidence="5">cv. Norfolk2</strain>
        <strain evidence="4">JIC</strain>
        <tissue evidence="4">Leaf</tissue>
    </source>
</reference>
<dbReference type="Proteomes" id="UP001443914">
    <property type="component" value="Unassembled WGS sequence"/>
</dbReference>
<evidence type="ECO:0000313" key="5">
    <source>
        <dbReference type="Proteomes" id="UP001443914"/>
    </source>
</evidence>
<feature type="signal peptide" evidence="3">
    <location>
        <begin position="1"/>
        <end position="26"/>
    </location>
</feature>
<protein>
    <submittedName>
        <fullName evidence="4">Uncharacterized protein</fullName>
    </submittedName>
</protein>
<dbReference type="AlphaFoldDB" id="A0AAW1J968"/>
<evidence type="ECO:0000256" key="2">
    <source>
        <dbReference type="SAM" id="Phobius"/>
    </source>
</evidence>
<gene>
    <name evidence="4" type="ORF">RND81_08G187300</name>
</gene>
<evidence type="ECO:0000256" key="1">
    <source>
        <dbReference type="SAM" id="Coils"/>
    </source>
</evidence>
<proteinExistence type="predicted"/>
<sequence>MASLKLSSSSLSIFLLFSFVFSAVLSDVDQSQFVEEIRSDVRDDSSSLKIEFDQLKAKIQILETRLDESNQNLKTKDEKIAQLDVVIKEKSDKVASLQSQIEFERKKGTSDAEERYAKAHARATELQKRVEELKKEMEEQNKEKLVLEDRAKDSQKRIDDLSLKLEKLQKINDEQKSRIRKTERALQAAEEEMMKAKLEATSRSRELTEVHGAWFPPWLLDHILRSWSFVEAEWNEHGKPVLEILIQKGLEKKGRAENWAAPHVETIKTKVVPAVKEQWVTVIEYVEPHVQLVTAKTVEAFEASKTAVKPHIIKVHELADPYYQEVKKASKPYIDQVATVAKPHVEKARTVLKPYTKKALHVYGKFLESATVYHQQVQDTVHEKLKQHEVTKALATKELVWFAASALLALPVILLSRICSAMFCKKSKKPSKNVQARRKGKRGHSDK</sequence>
<dbReference type="EMBL" id="JBDFQZ010000008">
    <property type="protein sequence ID" value="KAK9699652.1"/>
    <property type="molecule type" value="Genomic_DNA"/>
</dbReference>
<keyword evidence="1" id="KW-0175">Coiled coil</keyword>
<evidence type="ECO:0000313" key="4">
    <source>
        <dbReference type="EMBL" id="KAK9699652.1"/>
    </source>
</evidence>
<keyword evidence="2" id="KW-0472">Membrane</keyword>